<keyword evidence="6" id="KW-0067">ATP-binding</keyword>
<comment type="similarity">
    <text evidence="1">Belongs to the cytidylate kinase family. Type 1 subfamily.</text>
</comment>
<feature type="domain" description="Cytidylate kinase" evidence="9">
    <location>
        <begin position="173"/>
        <end position="271"/>
    </location>
</feature>
<dbReference type="InterPro" id="IPR003136">
    <property type="entry name" value="Cytidylate_kin"/>
</dbReference>
<dbReference type="AlphaFoldDB" id="A0A8H7BUX3"/>
<accession>A0A8H7BUX3</accession>
<proteinExistence type="inferred from homology"/>
<evidence type="ECO:0000256" key="5">
    <source>
        <dbReference type="ARBA" id="ARBA00022777"/>
    </source>
</evidence>
<keyword evidence="3" id="KW-0808">Transferase</keyword>
<dbReference type="CDD" id="cd02020">
    <property type="entry name" value="CMPK"/>
    <property type="match status" value="1"/>
</dbReference>
<dbReference type="SUPFAM" id="SSF52540">
    <property type="entry name" value="P-loop containing nucleoside triphosphate hydrolases"/>
    <property type="match status" value="1"/>
</dbReference>
<evidence type="ECO:0000256" key="8">
    <source>
        <dbReference type="ARBA" id="ARBA00048478"/>
    </source>
</evidence>
<dbReference type="OrthoDB" id="10263145at2759"/>
<keyword evidence="5" id="KW-0418">Kinase</keyword>
<sequence length="285" mass="31768">MASVSRLFRIAIDGPAASGKSEDKQRTYLLKTCCTCLDIKEKPTTALGTTAKRLAKRLGFGYLDSGAMYRAVTLKCLEKGIDPNDPKTQDQVSAVAMTARIRFPALGKVELDGQDVSEAIRTSAIVRHIQPVAANPAVRQTLANQQRAMARGDEKEEEEEDAWPGFVWQSKRVRGVVMDGRDIGTVILPDAELKVFVVADPFVRAQRRFAELQAKEPTITVEAIARDLVARDEADRTRLTSPLKKAEDAEELDTSHCTIDEQVESIEKMVHHRLDRFLKSQQQHQ</sequence>
<dbReference type="GO" id="GO:0006139">
    <property type="term" value="P:nucleobase-containing compound metabolic process"/>
    <property type="evidence" value="ECO:0007669"/>
    <property type="project" value="InterPro"/>
</dbReference>
<dbReference type="InterPro" id="IPR027417">
    <property type="entry name" value="P-loop_NTPase"/>
</dbReference>
<evidence type="ECO:0000313" key="11">
    <source>
        <dbReference type="Proteomes" id="UP000605846"/>
    </source>
</evidence>
<comment type="caution">
    <text evidence="10">The sequence shown here is derived from an EMBL/GenBank/DDBJ whole genome shotgun (WGS) entry which is preliminary data.</text>
</comment>
<gene>
    <name evidence="10" type="ORF">EC973_000541</name>
</gene>
<evidence type="ECO:0000256" key="3">
    <source>
        <dbReference type="ARBA" id="ARBA00022679"/>
    </source>
</evidence>
<evidence type="ECO:0000313" key="10">
    <source>
        <dbReference type="EMBL" id="KAF7724960.1"/>
    </source>
</evidence>
<feature type="domain" description="Cytidylate kinase" evidence="9">
    <location>
        <begin position="48"/>
        <end position="152"/>
    </location>
</feature>
<reference evidence="10" key="1">
    <citation type="submission" date="2020-01" db="EMBL/GenBank/DDBJ databases">
        <title>Genome Sequencing of Three Apophysomyces-Like Fungal Strains Confirms a Novel Fungal Genus in the Mucoromycota with divergent Burkholderia-like Endosymbiotic Bacteria.</title>
        <authorList>
            <person name="Stajich J.E."/>
            <person name="Macias A.M."/>
            <person name="Carter-House D."/>
            <person name="Lovett B."/>
            <person name="Kasson L.R."/>
            <person name="Berry K."/>
            <person name="Grigoriev I."/>
            <person name="Chang Y."/>
            <person name="Spatafora J."/>
            <person name="Kasson M.T."/>
        </authorList>
    </citation>
    <scope>NUCLEOTIDE SEQUENCE</scope>
    <source>
        <strain evidence="10">NRRL A-21654</strain>
    </source>
</reference>
<organism evidence="10 11">
    <name type="scientific">Apophysomyces ossiformis</name>
    <dbReference type="NCBI Taxonomy" id="679940"/>
    <lineage>
        <taxon>Eukaryota</taxon>
        <taxon>Fungi</taxon>
        <taxon>Fungi incertae sedis</taxon>
        <taxon>Mucoromycota</taxon>
        <taxon>Mucoromycotina</taxon>
        <taxon>Mucoromycetes</taxon>
        <taxon>Mucorales</taxon>
        <taxon>Mucorineae</taxon>
        <taxon>Mucoraceae</taxon>
        <taxon>Apophysomyces</taxon>
    </lineage>
</organism>
<keyword evidence="11" id="KW-1185">Reference proteome</keyword>
<dbReference type="HAMAP" id="MF_00238">
    <property type="entry name" value="Cytidyl_kinase_type1"/>
    <property type="match status" value="1"/>
</dbReference>
<evidence type="ECO:0000256" key="2">
    <source>
        <dbReference type="ARBA" id="ARBA00012906"/>
    </source>
</evidence>
<name>A0A8H7BUX3_9FUNG</name>
<dbReference type="EC" id="2.7.4.25" evidence="2"/>
<dbReference type="EMBL" id="JABAYA010000107">
    <property type="protein sequence ID" value="KAF7724960.1"/>
    <property type="molecule type" value="Genomic_DNA"/>
</dbReference>
<evidence type="ECO:0000256" key="6">
    <source>
        <dbReference type="ARBA" id="ARBA00022840"/>
    </source>
</evidence>
<comment type="catalytic activity">
    <reaction evidence="7">
        <text>dCMP + ATP = dCDP + ADP</text>
        <dbReference type="Rhea" id="RHEA:25094"/>
        <dbReference type="ChEBI" id="CHEBI:30616"/>
        <dbReference type="ChEBI" id="CHEBI:57566"/>
        <dbReference type="ChEBI" id="CHEBI:58593"/>
        <dbReference type="ChEBI" id="CHEBI:456216"/>
        <dbReference type="EC" id="2.7.4.25"/>
    </reaction>
</comment>
<evidence type="ECO:0000256" key="7">
    <source>
        <dbReference type="ARBA" id="ARBA00047615"/>
    </source>
</evidence>
<evidence type="ECO:0000256" key="1">
    <source>
        <dbReference type="ARBA" id="ARBA00009427"/>
    </source>
</evidence>
<dbReference type="GO" id="GO:0036431">
    <property type="term" value="F:dCMP kinase activity"/>
    <property type="evidence" value="ECO:0007669"/>
    <property type="project" value="InterPro"/>
</dbReference>
<dbReference type="InterPro" id="IPR011994">
    <property type="entry name" value="Cytidylate_kinase_dom"/>
</dbReference>
<protein>
    <recommendedName>
        <fullName evidence="2">(d)CMP kinase</fullName>
        <ecNumber evidence="2">2.7.4.25</ecNumber>
    </recommendedName>
</protein>
<evidence type="ECO:0000259" key="9">
    <source>
        <dbReference type="Pfam" id="PF02224"/>
    </source>
</evidence>
<dbReference type="Proteomes" id="UP000605846">
    <property type="component" value="Unassembled WGS sequence"/>
</dbReference>
<dbReference type="GO" id="GO:0005524">
    <property type="term" value="F:ATP binding"/>
    <property type="evidence" value="ECO:0007669"/>
    <property type="project" value="UniProtKB-KW"/>
</dbReference>
<dbReference type="Pfam" id="PF02224">
    <property type="entry name" value="Cytidylate_kin"/>
    <property type="match status" value="2"/>
</dbReference>
<comment type="catalytic activity">
    <reaction evidence="8">
        <text>CMP + ATP = CDP + ADP</text>
        <dbReference type="Rhea" id="RHEA:11600"/>
        <dbReference type="ChEBI" id="CHEBI:30616"/>
        <dbReference type="ChEBI" id="CHEBI:58069"/>
        <dbReference type="ChEBI" id="CHEBI:60377"/>
        <dbReference type="ChEBI" id="CHEBI:456216"/>
        <dbReference type="EC" id="2.7.4.25"/>
    </reaction>
</comment>
<dbReference type="Gene3D" id="3.40.50.300">
    <property type="entry name" value="P-loop containing nucleotide triphosphate hydrolases"/>
    <property type="match status" value="1"/>
</dbReference>
<keyword evidence="4" id="KW-0547">Nucleotide-binding</keyword>
<evidence type="ECO:0000256" key="4">
    <source>
        <dbReference type="ARBA" id="ARBA00022741"/>
    </source>
</evidence>